<sequence precursor="true">MSELKSILLLLCAALLAMPIAAAQDSSLLRQPLPQHTGPAYSGSAYSAPGQTATMQPLQSSNDAYTPQPPSRSMTQGNPGAPPTMLSGVSWTYQPPPQLRRFQKNDIIAIRIDEITRMMAEGSADSRKRTMYEAIVSDWIQLEDFSLRPDPQEGGDPSVATESNNQFRSESSVESRESLSFNIAATIVDIRPNGNLVLEARKTIRVNDNLWETSMSGICRAEDIAPDNTVLSRDVIDLEIRKEDQGHLRDGYKRGWFSRWFDRVQPF</sequence>
<evidence type="ECO:0000256" key="9">
    <source>
        <dbReference type="SAM" id="MobiDB-lite"/>
    </source>
</evidence>
<dbReference type="GO" id="GO:0071973">
    <property type="term" value="P:bacterial-type flagellum-dependent cell motility"/>
    <property type="evidence" value="ECO:0007669"/>
    <property type="project" value="InterPro"/>
</dbReference>
<comment type="function">
    <text evidence="1">Assembles around the rod to form the L-ring and probably protects the motor/basal body from shearing forces during rotation.</text>
</comment>
<evidence type="ECO:0000256" key="7">
    <source>
        <dbReference type="ARBA" id="ARBA00023143"/>
    </source>
</evidence>
<gene>
    <name evidence="11" type="primary">flgH</name>
    <name evidence="11" type="ORF">Poly41_46120</name>
</gene>
<feature type="region of interest" description="Disordered" evidence="9">
    <location>
        <begin position="40"/>
        <end position="87"/>
    </location>
</feature>
<evidence type="ECO:0000256" key="1">
    <source>
        <dbReference type="ARBA" id="ARBA00002591"/>
    </source>
</evidence>
<keyword evidence="11" id="KW-0966">Cell projection</keyword>
<evidence type="ECO:0000313" key="12">
    <source>
        <dbReference type="Proteomes" id="UP000319143"/>
    </source>
</evidence>
<feature type="chain" id="PRO_5023098318" evidence="10">
    <location>
        <begin position="24"/>
        <end position="267"/>
    </location>
</feature>
<comment type="caution">
    <text evidence="11">The sequence shown here is derived from an EMBL/GenBank/DDBJ whole genome shotgun (WGS) entry which is preliminary data.</text>
</comment>
<evidence type="ECO:0000256" key="4">
    <source>
        <dbReference type="ARBA" id="ARBA00006929"/>
    </source>
</evidence>
<dbReference type="GO" id="GO:0009279">
    <property type="term" value="C:cell outer membrane"/>
    <property type="evidence" value="ECO:0007669"/>
    <property type="project" value="UniProtKB-SubCell"/>
</dbReference>
<keyword evidence="8" id="KW-0998">Cell outer membrane</keyword>
<dbReference type="PANTHER" id="PTHR34933">
    <property type="entry name" value="FLAGELLAR L-RING PROTEIN"/>
    <property type="match status" value="1"/>
</dbReference>
<dbReference type="InterPro" id="IPR000527">
    <property type="entry name" value="Flag_Lring"/>
</dbReference>
<dbReference type="OrthoDB" id="252240at2"/>
<dbReference type="PRINTS" id="PR01008">
    <property type="entry name" value="FLGLRINGFLGH"/>
</dbReference>
<keyword evidence="7" id="KW-0975">Bacterial flagellum</keyword>
<keyword evidence="6" id="KW-0472">Membrane</keyword>
<dbReference type="Pfam" id="PF02107">
    <property type="entry name" value="FlgH"/>
    <property type="match status" value="1"/>
</dbReference>
<feature type="signal peptide" evidence="10">
    <location>
        <begin position="1"/>
        <end position="23"/>
    </location>
</feature>
<keyword evidence="12" id="KW-1185">Reference proteome</keyword>
<dbReference type="GO" id="GO:0009427">
    <property type="term" value="C:bacterial-type flagellum basal body, distal rod, L ring"/>
    <property type="evidence" value="ECO:0007669"/>
    <property type="project" value="InterPro"/>
</dbReference>
<evidence type="ECO:0000256" key="3">
    <source>
        <dbReference type="ARBA" id="ARBA00004442"/>
    </source>
</evidence>
<dbReference type="RefSeq" id="WP_146528836.1">
    <property type="nucleotide sequence ID" value="NZ_SJPV01000008.1"/>
</dbReference>
<dbReference type="AlphaFoldDB" id="A0A5C6DEV0"/>
<keyword evidence="11" id="KW-0969">Cilium</keyword>
<name>A0A5C6DEV0_9BACT</name>
<proteinExistence type="inferred from homology"/>
<evidence type="ECO:0000256" key="6">
    <source>
        <dbReference type="ARBA" id="ARBA00023136"/>
    </source>
</evidence>
<dbReference type="Proteomes" id="UP000319143">
    <property type="component" value="Unassembled WGS sequence"/>
</dbReference>
<keyword evidence="11" id="KW-0282">Flagellum</keyword>
<accession>A0A5C6DEV0</accession>
<evidence type="ECO:0000313" key="11">
    <source>
        <dbReference type="EMBL" id="TWU34464.1"/>
    </source>
</evidence>
<feature type="compositionally biased region" description="Polar residues" evidence="9">
    <location>
        <begin position="49"/>
        <end position="78"/>
    </location>
</feature>
<dbReference type="GO" id="GO:0003774">
    <property type="term" value="F:cytoskeletal motor activity"/>
    <property type="evidence" value="ECO:0007669"/>
    <property type="project" value="InterPro"/>
</dbReference>
<keyword evidence="5 10" id="KW-0732">Signal</keyword>
<reference evidence="11 12" key="1">
    <citation type="submission" date="2019-02" db="EMBL/GenBank/DDBJ databases">
        <title>Deep-cultivation of Planctomycetes and their phenomic and genomic characterization uncovers novel biology.</title>
        <authorList>
            <person name="Wiegand S."/>
            <person name="Jogler M."/>
            <person name="Boedeker C."/>
            <person name="Pinto D."/>
            <person name="Vollmers J."/>
            <person name="Rivas-Marin E."/>
            <person name="Kohn T."/>
            <person name="Peeters S.H."/>
            <person name="Heuer A."/>
            <person name="Rast P."/>
            <person name="Oberbeckmann S."/>
            <person name="Bunk B."/>
            <person name="Jeske O."/>
            <person name="Meyerdierks A."/>
            <person name="Storesund J.E."/>
            <person name="Kallscheuer N."/>
            <person name="Luecker S."/>
            <person name="Lage O.M."/>
            <person name="Pohl T."/>
            <person name="Merkel B.J."/>
            <person name="Hornburger P."/>
            <person name="Mueller R.-W."/>
            <person name="Bruemmer F."/>
            <person name="Labrenz M."/>
            <person name="Spormann A.M."/>
            <person name="Op Den Camp H."/>
            <person name="Overmann J."/>
            <person name="Amann R."/>
            <person name="Jetten M.S.M."/>
            <person name="Mascher T."/>
            <person name="Medema M.H."/>
            <person name="Devos D.P."/>
            <person name="Kaster A.-K."/>
            <person name="Ovreas L."/>
            <person name="Rohde M."/>
            <person name="Galperin M.Y."/>
            <person name="Jogler C."/>
        </authorList>
    </citation>
    <scope>NUCLEOTIDE SEQUENCE [LARGE SCALE GENOMIC DNA]</scope>
    <source>
        <strain evidence="11 12">Poly41</strain>
    </source>
</reference>
<comment type="similarity">
    <text evidence="4">Belongs to the FlgH family.</text>
</comment>
<organism evidence="11 12">
    <name type="scientific">Novipirellula artificiosorum</name>
    <dbReference type="NCBI Taxonomy" id="2528016"/>
    <lineage>
        <taxon>Bacteria</taxon>
        <taxon>Pseudomonadati</taxon>
        <taxon>Planctomycetota</taxon>
        <taxon>Planctomycetia</taxon>
        <taxon>Pirellulales</taxon>
        <taxon>Pirellulaceae</taxon>
        <taxon>Novipirellula</taxon>
    </lineage>
</organism>
<evidence type="ECO:0000256" key="2">
    <source>
        <dbReference type="ARBA" id="ARBA00004117"/>
    </source>
</evidence>
<evidence type="ECO:0000256" key="8">
    <source>
        <dbReference type="ARBA" id="ARBA00023237"/>
    </source>
</evidence>
<dbReference type="PANTHER" id="PTHR34933:SF1">
    <property type="entry name" value="FLAGELLAR L-RING PROTEIN"/>
    <property type="match status" value="1"/>
</dbReference>
<evidence type="ECO:0000256" key="5">
    <source>
        <dbReference type="ARBA" id="ARBA00022729"/>
    </source>
</evidence>
<feature type="region of interest" description="Disordered" evidence="9">
    <location>
        <begin position="146"/>
        <end position="173"/>
    </location>
</feature>
<dbReference type="EMBL" id="SJPV01000008">
    <property type="protein sequence ID" value="TWU34464.1"/>
    <property type="molecule type" value="Genomic_DNA"/>
</dbReference>
<comment type="subcellular location">
    <subcellularLocation>
        <location evidence="2">Bacterial flagellum basal body</location>
    </subcellularLocation>
    <subcellularLocation>
        <location evidence="3">Cell outer membrane</location>
    </subcellularLocation>
</comment>
<evidence type="ECO:0000256" key="10">
    <source>
        <dbReference type="SAM" id="SignalP"/>
    </source>
</evidence>
<protein>
    <submittedName>
        <fullName evidence="11">Flagellar L-ring protein</fullName>
    </submittedName>
</protein>